<dbReference type="Proteomes" id="UP000093962">
    <property type="component" value="Unassembled WGS sequence"/>
</dbReference>
<gene>
    <name evidence="1" type="ORF">A5642_15265</name>
</gene>
<dbReference type="EMBL" id="LZSF01000087">
    <property type="protein sequence ID" value="OBA89282.1"/>
    <property type="molecule type" value="Genomic_DNA"/>
</dbReference>
<sequence length="81" mass="8350">MLSLATMAAELLINAGLDVMALFHTLVLANGRPAAPVKDDSAPAVGAISIAVDAMLTARVSAVHVFAPRPLVVMSNPLNCR</sequence>
<comment type="caution">
    <text evidence="1">The sequence shown here is derived from an EMBL/GenBank/DDBJ whole genome shotgun (WGS) entry which is preliminary data.</text>
</comment>
<name>A0A1A0MV55_MYCMU</name>
<protein>
    <submittedName>
        <fullName evidence="1">Uncharacterized protein</fullName>
    </submittedName>
</protein>
<dbReference type="AlphaFoldDB" id="A0A1A0MV55"/>
<accession>A0A1A0MV55</accession>
<organism evidence="1 2">
    <name type="scientific">Mycolicibacterium mucogenicum</name>
    <name type="common">Mycobacterium mucogenicum</name>
    <dbReference type="NCBI Taxonomy" id="56689"/>
    <lineage>
        <taxon>Bacteria</taxon>
        <taxon>Bacillati</taxon>
        <taxon>Actinomycetota</taxon>
        <taxon>Actinomycetes</taxon>
        <taxon>Mycobacteriales</taxon>
        <taxon>Mycobacteriaceae</taxon>
        <taxon>Mycolicibacterium</taxon>
    </lineage>
</organism>
<proteinExistence type="predicted"/>
<reference evidence="1 2" key="1">
    <citation type="submission" date="2016-06" db="EMBL/GenBank/DDBJ databases">
        <authorList>
            <person name="Kjaerup R.B."/>
            <person name="Dalgaard T.S."/>
            <person name="Juul-Madsen H.R."/>
        </authorList>
    </citation>
    <scope>NUCLEOTIDE SEQUENCE [LARGE SCALE GENOMIC DNA]</scope>
    <source>
        <strain evidence="1 2">1199456.5</strain>
    </source>
</reference>
<evidence type="ECO:0000313" key="2">
    <source>
        <dbReference type="Proteomes" id="UP000093962"/>
    </source>
</evidence>
<evidence type="ECO:0000313" key="1">
    <source>
        <dbReference type="EMBL" id="OBA89282.1"/>
    </source>
</evidence>